<name>A0A3S3NUQ9_9ACAR</name>
<comment type="caution">
    <text evidence="1">The sequence shown here is derived from an EMBL/GenBank/DDBJ whole genome shotgun (WGS) entry which is preliminary data.</text>
</comment>
<gene>
    <name evidence="1" type="ORF">B4U79_00102</name>
</gene>
<dbReference type="AlphaFoldDB" id="A0A3S3NUQ9"/>
<dbReference type="Proteomes" id="UP000285301">
    <property type="component" value="Unassembled WGS sequence"/>
</dbReference>
<evidence type="ECO:0000313" key="1">
    <source>
        <dbReference type="EMBL" id="RWR98990.1"/>
    </source>
</evidence>
<reference evidence="1 2" key="1">
    <citation type="journal article" date="2018" name="Gigascience">
        <title>Genomes of trombidid mites reveal novel predicted allergens and laterally-transferred genes associated with secondary metabolism.</title>
        <authorList>
            <person name="Dong X."/>
            <person name="Chaisiri K."/>
            <person name="Xia D."/>
            <person name="Armstrong S.D."/>
            <person name="Fang Y."/>
            <person name="Donnelly M.J."/>
            <person name="Kadowaki T."/>
            <person name="McGarry J.W."/>
            <person name="Darby A.C."/>
            <person name="Makepeace B.L."/>
        </authorList>
    </citation>
    <scope>NUCLEOTIDE SEQUENCE [LARGE SCALE GENOMIC DNA]</scope>
    <source>
        <strain evidence="1">UoL-WK</strain>
    </source>
</reference>
<keyword evidence="2" id="KW-1185">Reference proteome</keyword>
<sequence>MKEQFVTILVDLQLHYMR</sequence>
<evidence type="ECO:0000313" key="2">
    <source>
        <dbReference type="Proteomes" id="UP000285301"/>
    </source>
</evidence>
<accession>A0A3S3NUQ9</accession>
<protein>
    <submittedName>
        <fullName evidence="1">Uncharacterized protein</fullName>
    </submittedName>
</protein>
<dbReference type="EMBL" id="NCKU01017426">
    <property type="protein sequence ID" value="RWR98990.1"/>
    <property type="molecule type" value="Genomic_DNA"/>
</dbReference>
<proteinExistence type="predicted"/>
<organism evidence="1 2">
    <name type="scientific">Dinothrombium tinctorium</name>
    <dbReference type="NCBI Taxonomy" id="1965070"/>
    <lineage>
        <taxon>Eukaryota</taxon>
        <taxon>Metazoa</taxon>
        <taxon>Ecdysozoa</taxon>
        <taxon>Arthropoda</taxon>
        <taxon>Chelicerata</taxon>
        <taxon>Arachnida</taxon>
        <taxon>Acari</taxon>
        <taxon>Acariformes</taxon>
        <taxon>Trombidiformes</taxon>
        <taxon>Prostigmata</taxon>
        <taxon>Anystina</taxon>
        <taxon>Parasitengona</taxon>
        <taxon>Trombidioidea</taxon>
        <taxon>Trombidiidae</taxon>
        <taxon>Dinothrombium</taxon>
    </lineage>
</organism>